<keyword evidence="5" id="KW-1185">Reference proteome</keyword>
<evidence type="ECO:0000313" key="5">
    <source>
        <dbReference type="Proteomes" id="UP000248544"/>
    </source>
</evidence>
<evidence type="ECO:0000259" key="3">
    <source>
        <dbReference type="Pfam" id="PF12849"/>
    </source>
</evidence>
<evidence type="ECO:0000256" key="1">
    <source>
        <dbReference type="ARBA" id="ARBA00022729"/>
    </source>
</evidence>
<organism evidence="4 5">
    <name type="scientific">Spongiactinospora gelatinilytica</name>
    <dbReference type="NCBI Taxonomy" id="2666298"/>
    <lineage>
        <taxon>Bacteria</taxon>
        <taxon>Bacillati</taxon>
        <taxon>Actinomycetota</taxon>
        <taxon>Actinomycetes</taxon>
        <taxon>Streptosporangiales</taxon>
        <taxon>Streptosporangiaceae</taxon>
        <taxon>Spongiactinospora</taxon>
    </lineage>
</organism>
<dbReference type="PANTHER" id="PTHR30570:SF1">
    <property type="entry name" value="PHOSPHATE-BINDING PROTEIN PSTS"/>
    <property type="match status" value="1"/>
</dbReference>
<keyword evidence="2" id="KW-0812">Transmembrane</keyword>
<protein>
    <recommendedName>
        <fullName evidence="3">PBP domain-containing protein</fullName>
    </recommendedName>
</protein>
<accession>A0A2W2I983</accession>
<dbReference type="AlphaFoldDB" id="A0A2W2I983"/>
<keyword evidence="2" id="KW-0472">Membrane</keyword>
<proteinExistence type="predicted"/>
<dbReference type="EMBL" id="POUA01000090">
    <property type="protein sequence ID" value="PZG46994.1"/>
    <property type="molecule type" value="Genomic_DNA"/>
</dbReference>
<dbReference type="Pfam" id="PF12849">
    <property type="entry name" value="PBP_like_2"/>
    <property type="match status" value="1"/>
</dbReference>
<dbReference type="SUPFAM" id="SSF53850">
    <property type="entry name" value="Periplasmic binding protein-like II"/>
    <property type="match status" value="1"/>
</dbReference>
<feature type="transmembrane region" description="Helical" evidence="2">
    <location>
        <begin position="47"/>
        <end position="67"/>
    </location>
</feature>
<gene>
    <name evidence="4" type="ORF">C1I98_13870</name>
</gene>
<evidence type="ECO:0000256" key="2">
    <source>
        <dbReference type="SAM" id="Phobius"/>
    </source>
</evidence>
<sequence length="586" mass="63463">MPPRHRAETNRLADLTLVHPRRCGSGSADSQGTEETTVVFGISIDSIVAVLSLAIPAIAFAWEFVVVRRKRLGYRVQMDTLATDTAHAPGADVLARMHKNGRELQEPSFVLLRIENAGRKEIVESDYLAAEDDKTGIRVTFRQRQVVGMAVTELSQPELRDFFITHNAKGEPIETEGFGSGEEDGAGVIRLPKVKLNRKAHYKVLAVLERKTGRPGSEFPDPEFRADVSGRHDRWLGRFRSPSQLKLAATESHPFASKPALLLIGLLTAAVVIQSSVTLFFRPVPPPLDCVGGTLYLHGSTAFGPAVRRAAETYVSLCQGKGARIPIDDGTFLGSTPGLSALERAGKQAKLPGTTGLGDHIAFTDGPAEGSHPQVLSRPVAYSAYTLVVNKKAKVRNLSLAQIREIYAQKITDWSEVGGAPIPIKFVGRNRGSGTRTALVRRVLADANGRPGEVPPPTVNDCAKLTSENGSCEVESTQTLLQKVAEIDGALGYSEASSVSGAPDVVRLRIDQKQATLDGIEKGGYPYWQTEFAYTFGELPAGSIGAAFLQYLTDQGGKNILRRFGNRPCSETEYPLVCEPRDRFPG</sequence>
<dbReference type="InterPro" id="IPR050811">
    <property type="entry name" value="Phosphate_ABC_transporter"/>
</dbReference>
<dbReference type="InterPro" id="IPR024370">
    <property type="entry name" value="PBP_domain"/>
</dbReference>
<feature type="domain" description="PBP" evidence="3">
    <location>
        <begin position="293"/>
        <end position="554"/>
    </location>
</feature>
<name>A0A2W2I983_9ACTN</name>
<dbReference type="Gene3D" id="3.40.190.10">
    <property type="entry name" value="Periplasmic binding protein-like II"/>
    <property type="match status" value="2"/>
</dbReference>
<keyword evidence="2" id="KW-1133">Transmembrane helix</keyword>
<comment type="caution">
    <text evidence="4">The sequence shown here is derived from an EMBL/GenBank/DDBJ whole genome shotgun (WGS) entry which is preliminary data.</text>
</comment>
<keyword evidence="1" id="KW-0732">Signal</keyword>
<dbReference type="PANTHER" id="PTHR30570">
    <property type="entry name" value="PERIPLASMIC PHOSPHATE BINDING COMPONENT OF PHOSPHATE ABC TRANSPORTER"/>
    <property type="match status" value="1"/>
</dbReference>
<dbReference type="Proteomes" id="UP000248544">
    <property type="component" value="Unassembled WGS sequence"/>
</dbReference>
<reference evidence="4 5" key="1">
    <citation type="submission" date="2018-01" db="EMBL/GenBank/DDBJ databases">
        <title>Draft genome sequence of Sphaerisporangium sp. 7K107.</title>
        <authorList>
            <person name="Sahin N."/>
            <person name="Saygin H."/>
            <person name="Ay H."/>
        </authorList>
    </citation>
    <scope>NUCLEOTIDE SEQUENCE [LARGE SCALE GENOMIC DNA]</scope>
    <source>
        <strain evidence="4 5">7K107</strain>
    </source>
</reference>
<evidence type="ECO:0000313" key="4">
    <source>
        <dbReference type="EMBL" id="PZG46994.1"/>
    </source>
</evidence>